<dbReference type="SUPFAM" id="SSF53850">
    <property type="entry name" value="Periplasmic binding protein-like II"/>
    <property type="match status" value="1"/>
</dbReference>
<protein>
    <submittedName>
        <fullName evidence="6">LysR family transcriptional regulator</fullName>
    </submittedName>
</protein>
<sequence>MSAERLSGLPAFVRAVEAGSFTAAARSLGTTPSAISKSVARLEKRLGVRLFQRSTRAFVLTHEGQVYYERIAPHMRALEEADDVLAAPATAVGRLRVSLPGELGRALLEPLTQKLMPDNPALALEVSISDRHVDLIREGFDIAIRVGQTVDSRLYAQPIADLPLLLVASPDYLRRHGTPESRHDLVAHRHVRYWLNGRAMPVIFGDGSSMTVEGVFDADSGDAMRVAAVNGLGIAQLLRTTVQPDLAANRLSVLLPDIALATIPVQALHAFGRSMPSRARIFIDFVAAELAQSLQRTA</sequence>
<dbReference type="InterPro" id="IPR036388">
    <property type="entry name" value="WH-like_DNA-bd_sf"/>
</dbReference>
<dbReference type="InterPro" id="IPR036390">
    <property type="entry name" value="WH_DNA-bd_sf"/>
</dbReference>
<comment type="similarity">
    <text evidence="1">Belongs to the LysR transcriptional regulatory family.</text>
</comment>
<name>A0ABU8IKG5_9BURK</name>
<dbReference type="Pfam" id="PF00126">
    <property type="entry name" value="HTH_1"/>
    <property type="match status" value="1"/>
</dbReference>
<dbReference type="Proteomes" id="UP001386437">
    <property type="component" value="Unassembled WGS sequence"/>
</dbReference>
<evidence type="ECO:0000256" key="4">
    <source>
        <dbReference type="ARBA" id="ARBA00023163"/>
    </source>
</evidence>
<comment type="caution">
    <text evidence="6">The sequence shown here is derived from an EMBL/GenBank/DDBJ whole genome shotgun (WGS) entry which is preliminary data.</text>
</comment>
<evidence type="ECO:0000313" key="7">
    <source>
        <dbReference type="Proteomes" id="UP001386437"/>
    </source>
</evidence>
<evidence type="ECO:0000313" key="6">
    <source>
        <dbReference type="EMBL" id="MEI5996092.1"/>
    </source>
</evidence>
<dbReference type="EMBL" id="JACFYJ010000002">
    <property type="protein sequence ID" value="MEI5996092.1"/>
    <property type="molecule type" value="Genomic_DNA"/>
</dbReference>
<evidence type="ECO:0000256" key="3">
    <source>
        <dbReference type="ARBA" id="ARBA00023125"/>
    </source>
</evidence>
<dbReference type="RefSeq" id="WP_336596542.1">
    <property type="nucleotide sequence ID" value="NZ_JACFYJ010000002.1"/>
</dbReference>
<dbReference type="Gene3D" id="3.40.190.290">
    <property type="match status" value="1"/>
</dbReference>
<dbReference type="PROSITE" id="PS50931">
    <property type="entry name" value="HTH_LYSR"/>
    <property type="match status" value="1"/>
</dbReference>
<reference evidence="6 7" key="1">
    <citation type="journal article" date="2022" name="Arch. Microbiol.">
        <title>Paraburkholderia bengalensis sp. nov. isolated from roots of Oryza sativa, IR64.</title>
        <authorList>
            <person name="Nag P."/>
            <person name="Mondal N."/>
            <person name="Sarkar J."/>
            <person name="Das S."/>
        </authorList>
    </citation>
    <scope>NUCLEOTIDE SEQUENCE [LARGE SCALE GENOMIC DNA]</scope>
    <source>
        <strain evidence="6 7">IR64_4_BI</strain>
    </source>
</reference>
<keyword evidence="3" id="KW-0238">DNA-binding</keyword>
<dbReference type="SUPFAM" id="SSF46785">
    <property type="entry name" value="Winged helix' DNA-binding domain"/>
    <property type="match status" value="1"/>
</dbReference>
<keyword evidence="7" id="KW-1185">Reference proteome</keyword>
<dbReference type="PRINTS" id="PR00039">
    <property type="entry name" value="HTHLYSR"/>
</dbReference>
<gene>
    <name evidence="6" type="ORF">H3V53_02370</name>
</gene>
<evidence type="ECO:0000256" key="1">
    <source>
        <dbReference type="ARBA" id="ARBA00009437"/>
    </source>
</evidence>
<keyword evidence="2" id="KW-0805">Transcription regulation</keyword>
<dbReference type="InterPro" id="IPR005119">
    <property type="entry name" value="LysR_subst-bd"/>
</dbReference>
<feature type="domain" description="HTH lysR-type" evidence="5">
    <location>
        <begin position="1"/>
        <end position="61"/>
    </location>
</feature>
<dbReference type="CDD" id="cd08422">
    <property type="entry name" value="PBP2_CrgA_like"/>
    <property type="match status" value="1"/>
</dbReference>
<proteinExistence type="inferred from homology"/>
<dbReference type="InterPro" id="IPR000847">
    <property type="entry name" value="LysR_HTH_N"/>
</dbReference>
<dbReference type="PANTHER" id="PTHR30537:SF5">
    <property type="entry name" value="HTH-TYPE TRANSCRIPTIONAL ACTIVATOR TTDR-RELATED"/>
    <property type="match status" value="1"/>
</dbReference>
<evidence type="ECO:0000256" key="2">
    <source>
        <dbReference type="ARBA" id="ARBA00023015"/>
    </source>
</evidence>
<accession>A0ABU8IKG5</accession>
<dbReference type="Pfam" id="PF03466">
    <property type="entry name" value="LysR_substrate"/>
    <property type="match status" value="1"/>
</dbReference>
<dbReference type="Gene3D" id="1.10.10.10">
    <property type="entry name" value="Winged helix-like DNA-binding domain superfamily/Winged helix DNA-binding domain"/>
    <property type="match status" value="1"/>
</dbReference>
<dbReference type="InterPro" id="IPR058163">
    <property type="entry name" value="LysR-type_TF_proteobact-type"/>
</dbReference>
<organism evidence="6 7">
    <name type="scientific">Paraburkholderia bengalensis</name>
    <dbReference type="NCBI Taxonomy" id="2747562"/>
    <lineage>
        <taxon>Bacteria</taxon>
        <taxon>Pseudomonadati</taxon>
        <taxon>Pseudomonadota</taxon>
        <taxon>Betaproteobacteria</taxon>
        <taxon>Burkholderiales</taxon>
        <taxon>Burkholderiaceae</taxon>
        <taxon>Paraburkholderia</taxon>
    </lineage>
</organism>
<evidence type="ECO:0000259" key="5">
    <source>
        <dbReference type="PROSITE" id="PS50931"/>
    </source>
</evidence>
<keyword evidence="4" id="KW-0804">Transcription</keyword>
<dbReference type="PANTHER" id="PTHR30537">
    <property type="entry name" value="HTH-TYPE TRANSCRIPTIONAL REGULATOR"/>
    <property type="match status" value="1"/>
</dbReference>